<evidence type="ECO:0000313" key="1">
    <source>
        <dbReference type="EMBL" id="MEJ8846370.1"/>
    </source>
</evidence>
<dbReference type="RefSeq" id="WP_340341534.1">
    <property type="nucleotide sequence ID" value="NZ_JBBKZT010000003.1"/>
</dbReference>
<protein>
    <submittedName>
        <fullName evidence="1">DUF2793 domain-containing protein</fullName>
    </submittedName>
</protein>
<gene>
    <name evidence="1" type="ORF">WKW82_06905</name>
</gene>
<dbReference type="InterPro" id="IPR021251">
    <property type="entry name" value="DUF2793"/>
</dbReference>
<comment type="caution">
    <text evidence="1">The sequence shown here is derived from an EMBL/GenBank/DDBJ whole genome shotgun (WGS) entry which is preliminary data.</text>
</comment>
<evidence type="ECO:0000313" key="2">
    <source>
        <dbReference type="Proteomes" id="UP001385892"/>
    </source>
</evidence>
<keyword evidence="2" id="KW-1185">Reference proteome</keyword>
<name>A0ABU8WFU5_9BURK</name>
<dbReference type="Proteomes" id="UP001385892">
    <property type="component" value="Unassembled WGS sequence"/>
</dbReference>
<proteinExistence type="predicted"/>
<dbReference type="EMBL" id="JBBKZT010000003">
    <property type="protein sequence ID" value="MEJ8846370.1"/>
    <property type="molecule type" value="Genomic_DNA"/>
</dbReference>
<reference evidence="1 2" key="1">
    <citation type="submission" date="2024-03" db="EMBL/GenBank/DDBJ databases">
        <title>Novel species of the genus Variovorax.</title>
        <authorList>
            <person name="Liu Q."/>
            <person name="Xin Y.-H."/>
        </authorList>
    </citation>
    <scope>NUCLEOTIDE SEQUENCE [LARGE SCALE GENOMIC DNA]</scope>
    <source>
        <strain evidence="1 2">KACC 18900</strain>
    </source>
</reference>
<organism evidence="1 2">
    <name type="scientific">Variovorax rhizosphaerae</name>
    <dbReference type="NCBI Taxonomy" id="1836200"/>
    <lineage>
        <taxon>Bacteria</taxon>
        <taxon>Pseudomonadati</taxon>
        <taxon>Pseudomonadota</taxon>
        <taxon>Betaproteobacteria</taxon>
        <taxon>Burkholderiales</taxon>
        <taxon>Comamonadaceae</taxon>
        <taxon>Variovorax</taxon>
    </lineage>
</organism>
<sequence length="225" mass="23023">MNDNALRWQISQSNVNNATTAQPGSPTEGACYIIQSTHTGAQWSTFTPKDLAIYRGGTWYAYAPVEGNRVSVSGEIYLYTSGAWTSVAGGAAAEDVSYDNATSGLSATDVQGAIDEIAAAGVGAPPIVTASGTSLDADDTNAGNYTRFTNASAKTYTFDDAETFTAGDEYHGRNVGAGDLTLTEGGSFTLNPPAGGTLVVPQGGTFTVKIVAPDEADVIGVTVAA</sequence>
<dbReference type="Pfam" id="PF10983">
    <property type="entry name" value="DUF2793"/>
    <property type="match status" value="1"/>
</dbReference>
<accession>A0ABU8WFU5</accession>